<dbReference type="GO" id="GO:0005524">
    <property type="term" value="F:ATP binding"/>
    <property type="evidence" value="ECO:0007669"/>
    <property type="project" value="UniProtKB-KW"/>
</dbReference>
<dbReference type="PROSITE" id="PS50125">
    <property type="entry name" value="GUANYLATE_CYCLASE_2"/>
    <property type="match status" value="2"/>
</dbReference>
<comment type="caution">
    <text evidence="4">The sequence shown here is derived from an EMBL/GenBank/DDBJ whole genome shotgun (WGS) entry which is preliminary data.</text>
</comment>
<dbReference type="GO" id="GO:0035556">
    <property type="term" value="P:intracellular signal transduction"/>
    <property type="evidence" value="ECO:0007669"/>
    <property type="project" value="InterPro"/>
</dbReference>
<dbReference type="GO" id="GO:0005737">
    <property type="term" value="C:cytoplasm"/>
    <property type="evidence" value="ECO:0007669"/>
    <property type="project" value="TreeGrafter"/>
</dbReference>
<evidence type="ECO:0000313" key="4">
    <source>
        <dbReference type="EMBL" id="NGO52956.1"/>
    </source>
</evidence>
<reference evidence="4 5" key="1">
    <citation type="submission" date="2020-02" db="EMBL/GenBank/DDBJ databases">
        <title>Genome sequence of strain CCNWXJ40-4.</title>
        <authorList>
            <person name="Gao J."/>
            <person name="Sun J."/>
        </authorList>
    </citation>
    <scope>NUCLEOTIDE SEQUENCE [LARGE SCALE GENOMIC DNA]</scope>
    <source>
        <strain evidence="4 5">CCNWXJ 40-4</strain>
    </source>
</reference>
<organism evidence="4 5">
    <name type="scientific">Allomesorhizobium camelthorni</name>
    <dbReference type="NCBI Taxonomy" id="475069"/>
    <lineage>
        <taxon>Bacteria</taxon>
        <taxon>Pseudomonadati</taxon>
        <taxon>Pseudomonadota</taxon>
        <taxon>Alphaproteobacteria</taxon>
        <taxon>Hyphomicrobiales</taxon>
        <taxon>Phyllobacteriaceae</taxon>
        <taxon>Allomesorhizobium</taxon>
    </lineage>
</organism>
<evidence type="ECO:0000256" key="2">
    <source>
        <dbReference type="ARBA" id="ARBA00022840"/>
    </source>
</evidence>
<dbReference type="GO" id="GO:0004016">
    <property type="term" value="F:adenylate cyclase activity"/>
    <property type="evidence" value="ECO:0007669"/>
    <property type="project" value="TreeGrafter"/>
</dbReference>
<feature type="domain" description="Guanylate cyclase" evidence="3">
    <location>
        <begin position="252"/>
        <end position="382"/>
    </location>
</feature>
<dbReference type="Gene3D" id="3.40.50.300">
    <property type="entry name" value="P-loop containing nucleotide triphosphate hydrolases"/>
    <property type="match status" value="1"/>
</dbReference>
<accession>A0A6G4WFF2</accession>
<dbReference type="Pfam" id="PF13191">
    <property type="entry name" value="AAA_16"/>
    <property type="match status" value="1"/>
</dbReference>
<evidence type="ECO:0000256" key="1">
    <source>
        <dbReference type="ARBA" id="ARBA00022741"/>
    </source>
</evidence>
<keyword evidence="1" id="KW-0547">Nucleotide-binding</keyword>
<gene>
    <name evidence="4" type="ORF">G6N73_17535</name>
</gene>
<dbReference type="InterPro" id="IPR041664">
    <property type="entry name" value="AAA_16"/>
</dbReference>
<sequence>MVAGASKYDFQRYLPGGLVQWSTLAACEIDGPSREVFLGSLLLTDISGFTRFTAKLSESDRAEGAERVSRLLNDFMANLVRHIEGHGGTVLGFGGDSLLAGWQAQSLADLKSAAWRSCYCAERIRAEIQGPTLEEELLHLRFGVGAGEIAFIHLLPHTDQRWLVVSGDCLSQVARCGQITDTGEIVVSNEVWGLLQAHSRGRIGREGTVRLEWVETFSTDSETSSPAQVSVPDSLIAYLPLGLRGRLLFPLSRWLADLRTVTAMFVHITRPSLDADLDRLNKLVDSSISTVTRAGGEVLDISMQASGLQTFAVFGLPGEKHSDNVRRAIVSALRLSDELTGLGAQPSIGIATGETFCGMLGAPHRANYSVVGEAVNTAARFARVAAGRIVVDRTSAEETGRQIAFEGPWVLSIPGVRGEVPAFVPVAARSPPYIPKPPKLVNRLAELELLLGYLEGVRNGETGVLIVKGDPGVGKSALLRTFVEQARDKGVRILTGSADEIERGTPYFAWRAIIRELLGLGETRGEEARDLADLYFDGTPDLAPLAPLLNDAIDLTVPETIETLAMSGDGRTRNLRRLLRELVTHAFEKGPAVLVLEDVHWLDEASGLLLGSLFSIERPIPVVASTRVPETEAVLRRWAGSQEFSLRLIELKPLGFEDTATLVRTSLSEGSSGKFDEVIYAQSGGNPFLIGEICRMMNERATADSSQASTPTKTSNSTSEAALLSAAKAIVLSRTDSLPTDRQVLLKLASAIGSSFTATELTALDPVKSVQVDVSECLSHLRSVNLIKVDDNWPDRFAFSHAIIRKAVYDSMLAEQRREAHAAIAMAMEESGQPDNAENLPLILSHWERAGDLRKSYNYLDRVAELRLRQFDNAAVVDLISRFLRASDEASIEVDPHRRAAACFMLGEADLNLGRAEAARQAYEEGLRIAGVPLPVSPASLTLHLVLDLAEQVWRRVIHRDTDWILKRELAPLQSEPFLLAAKAHEDLTRIYYFTSQKMRLVHATLRATNLAERNRFVTPTTAANYASLGAICGVIPLRKQAEHYSRLAAVLSERIDHPGTRIRVHLLGGLYQTSIGRWREAQRNFVLGLERASALGDMRRWCELAVGLETISGPWLLTPAFEGTNSWQRLVERICEEGRTRGDTQVLGCGLLGGIRGFAALGRWDAADRLLAEFAEVLAGQVGGLELVHCVEGSSFLADAALKRGSNAEATSWLERAFNWAADLNPAMKTRTLPALVCLFAVAIDRGGGDVSGARSVLAKLRRFAHVFPIGRPAAFLCGAALHARLGHPRRAKRSALRAFQKAIQLEMPADAAEAMERLPELADCRQEFGRMFADSDSPWGEVLRSADGDIRSVSAISRISSGNWR</sequence>
<dbReference type="SUPFAM" id="SSF55073">
    <property type="entry name" value="Nucleotide cyclase"/>
    <property type="match status" value="2"/>
</dbReference>
<dbReference type="Gene3D" id="1.25.40.10">
    <property type="entry name" value="Tetratricopeptide repeat domain"/>
    <property type="match status" value="1"/>
</dbReference>
<dbReference type="EMBL" id="JAAKZF010000024">
    <property type="protein sequence ID" value="NGO52956.1"/>
    <property type="molecule type" value="Genomic_DNA"/>
</dbReference>
<dbReference type="CDD" id="cd07302">
    <property type="entry name" value="CHD"/>
    <property type="match status" value="2"/>
</dbReference>
<dbReference type="GO" id="GO:0009190">
    <property type="term" value="P:cyclic nucleotide biosynthetic process"/>
    <property type="evidence" value="ECO:0007669"/>
    <property type="project" value="InterPro"/>
</dbReference>
<name>A0A6G4WFF2_9HYPH</name>
<dbReference type="PANTHER" id="PTHR16305">
    <property type="entry name" value="TESTICULAR SOLUBLE ADENYLYL CYCLASE"/>
    <property type="match status" value="1"/>
</dbReference>
<dbReference type="SMART" id="SM00382">
    <property type="entry name" value="AAA"/>
    <property type="match status" value="1"/>
</dbReference>
<dbReference type="Gene3D" id="3.30.70.1230">
    <property type="entry name" value="Nucleotide cyclase"/>
    <property type="match status" value="2"/>
</dbReference>
<dbReference type="RefSeq" id="WP_165029838.1">
    <property type="nucleotide sequence ID" value="NZ_JAAKZF010000024.1"/>
</dbReference>
<dbReference type="InterPro" id="IPR029787">
    <property type="entry name" value="Nucleotide_cyclase"/>
</dbReference>
<dbReference type="InterPro" id="IPR011990">
    <property type="entry name" value="TPR-like_helical_dom_sf"/>
</dbReference>
<keyword evidence="2" id="KW-0067">ATP-binding</keyword>
<dbReference type="SUPFAM" id="SSF52540">
    <property type="entry name" value="P-loop containing nucleoside triphosphate hydrolases"/>
    <property type="match status" value="1"/>
</dbReference>
<dbReference type="InterPro" id="IPR027417">
    <property type="entry name" value="P-loop_NTPase"/>
</dbReference>
<dbReference type="PANTHER" id="PTHR16305:SF28">
    <property type="entry name" value="GUANYLATE CYCLASE DOMAIN-CONTAINING PROTEIN"/>
    <property type="match status" value="1"/>
</dbReference>
<dbReference type="InterPro" id="IPR003593">
    <property type="entry name" value="AAA+_ATPase"/>
</dbReference>
<dbReference type="InterPro" id="IPR001054">
    <property type="entry name" value="A/G_cyclase"/>
</dbReference>
<feature type="domain" description="Guanylate cyclase" evidence="3">
    <location>
        <begin position="40"/>
        <end position="177"/>
    </location>
</feature>
<evidence type="ECO:0000313" key="5">
    <source>
        <dbReference type="Proteomes" id="UP001642900"/>
    </source>
</evidence>
<keyword evidence="5" id="KW-1185">Reference proteome</keyword>
<protein>
    <submittedName>
        <fullName evidence="4">AAA family ATPase</fullName>
    </submittedName>
</protein>
<proteinExistence type="predicted"/>
<dbReference type="Proteomes" id="UP001642900">
    <property type="component" value="Unassembled WGS sequence"/>
</dbReference>
<evidence type="ECO:0000259" key="3">
    <source>
        <dbReference type="PROSITE" id="PS50125"/>
    </source>
</evidence>
<dbReference type="PROSITE" id="PS51257">
    <property type="entry name" value="PROKAR_LIPOPROTEIN"/>
    <property type="match status" value="1"/>
</dbReference>